<dbReference type="SUPFAM" id="SSF48452">
    <property type="entry name" value="TPR-like"/>
    <property type="match status" value="1"/>
</dbReference>
<dbReference type="PATRIC" id="fig|1121022.4.peg.2429"/>
<dbReference type="AlphaFoldDB" id="V4RH76"/>
<dbReference type="OrthoDB" id="6193797at2"/>
<feature type="repeat" description="TPR" evidence="1">
    <location>
        <begin position="105"/>
        <end position="138"/>
    </location>
</feature>
<gene>
    <name evidence="2" type="ORF">ABENE_11980</name>
</gene>
<protein>
    <submittedName>
        <fullName evidence="2">Uncharacterized protein</fullName>
    </submittedName>
</protein>
<proteinExistence type="predicted"/>
<dbReference type="eggNOG" id="COG0859">
    <property type="taxonomic scope" value="Bacteria"/>
</dbReference>
<dbReference type="PROSITE" id="PS50005">
    <property type="entry name" value="TPR"/>
    <property type="match status" value="1"/>
</dbReference>
<accession>V4RH76</accession>
<keyword evidence="3" id="KW-1185">Reference proteome</keyword>
<dbReference type="EMBL" id="AWGB01000022">
    <property type="protein sequence ID" value="ESQ90683.1"/>
    <property type="molecule type" value="Genomic_DNA"/>
</dbReference>
<dbReference type="Gene3D" id="1.25.40.10">
    <property type="entry name" value="Tetratricopeptide repeat domain"/>
    <property type="match status" value="1"/>
</dbReference>
<dbReference type="InterPro" id="IPR011990">
    <property type="entry name" value="TPR-like_helical_dom_sf"/>
</dbReference>
<reference evidence="2 3" key="1">
    <citation type="journal article" date="2014" name="Nature">
        <title>Sequential evolution of bacterial morphology by co-option of a developmental regulator.</title>
        <authorList>
            <person name="Jiang C."/>
            <person name="Brown P.J."/>
            <person name="Ducret A."/>
            <person name="Brun Y.V."/>
        </authorList>
    </citation>
    <scope>NUCLEOTIDE SEQUENCE [LARGE SCALE GENOMIC DNA]</scope>
    <source>
        <strain evidence="2 3">DSM 16100</strain>
    </source>
</reference>
<dbReference type="Pfam" id="PF13432">
    <property type="entry name" value="TPR_16"/>
    <property type="match status" value="1"/>
</dbReference>
<name>V4RH76_9CAUL</name>
<dbReference type="STRING" id="1121022.GCA_000376105_00292"/>
<evidence type="ECO:0000313" key="3">
    <source>
        <dbReference type="Proteomes" id="UP000017837"/>
    </source>
</evidence>
<dbReference type="SMART" id="SM00028">
    <property type="entry name" value="TPR"/>
    <property type="match status" value="4"/>
</dbReference>
<organism evidence="2 3">
    <name type="scientific">Asticcacaulis benevestitus DSM 16100 = ATCC BAA-896</name>
    <dbReference type="NCBI Taxonomy" id="1121022"/>
    <lineage>
        <taxon>Bacteria</taxon>
        <taxon>Pseudomonadati</taxon>
        <taxon>Pseudomonadota</taxon>
        <taxon>Alphaproteobacteria</taxon>
        <taxon>Caulobacterales</taxon>
        <taxon>Caulobacteraceae</taxon>
        <taxon>Asticcacaulis</taxon>
    </lineage>
</organism>
<keyword evidence="1" id="KW-0802">TPR repeat</keyword>
<dbReference type="eggNOG" id="COG0457">
    <property type="taxonomic scope" value="Bacteria"/>
</dbReference>
<sequence length="507" mass="56146">MSLKDLMAQAANAEAELNLPGALEAYESALALAPESLYIAARLAALAFRLNQWPMAEKLFSHLITHGQHDIETIASFAAALREQAKFDEAIDVLKTVLGQKPEESALWEGLGSVMVAQGDIGNALTFFNEALRLTPGNLHARFNRGCALMDSDDKTTGLEELAACATAFHDPDNLASAQIAYGQALLATGRIADGWRAYEGRERYGTTRQVHYSLWSRRWRESQPLAGRNLFVSAEQGLGDEVLFASILPDLIRDLGADGHLSLGVEPRLVPLFQRSFPQASVGAHRTQTIDGVLQRSFPDMDTGASDGWALMGDFLPLYRNRIEDFPAANTFLRPDPQRVEHWRGYLNALSDKPKAGILWKSLKSDAQRDRYFAPYEQWRDVLKLEGVTFINLQYGDCREELAQAAAEGLSIHTAQGIDLKDDLDDLSALCTAMDVILGPSNATSNIAAACGVSTWMLSPAGSWLRLGQQHYPWYPSVRLFSPPHLNDWQPAMDDMRLAMIERFRL</sequence>
<dbReference type="Gene3D" id="3.40.50.2000">
    <property type="entry name" value="Glycogen Phosphorylase B"/>
    <property type="match status" value="1"/>
</dbReference>
<evidence type="ECO:0000256" key="1">
    <source>
        <dbReference type="PROSITE-ProRule" id="PRU00339"/>
    </source>
</evidence>
<dbReference type="InterPro" id="IPR019734">
    <property type="entry name" value="TPR_rpt"/>
</dbReference>
<dbReference type="Proteomes" id="UP000017837">
    <property type="component" value="Unassembled WGS sequence"/>
</dbReference>
<evidence type="ECO:0000313" key="2">
    <source>
        <dbReference type="EMBL" id="ESQ90683.1"/>
    </source>
</evidence>
<dbReference type="RefSeq" id="WP_018079970.1">
    <property type="nucleotide sequence ID" value="NZ_AQWM01000001.1"/>
</dbReference>
<dbReference type="SUPFAM" id="SSF53756">
    <property type="entry name" value="UDP-Glycosyltransferase/glycogen phosphorylase"/>
    <property type="match status" value="1"/>
</dbReference>
<comment type="caution">
    <text evidence="2">The sequence shown here is derived from an EMBL/GenBank/DDBJ whole genome shotgun (WGS) entry which is preliminary data.</text>
</comment>